<reference evidence="4" key="2">
    <citation type="submission" date="2010-05" db="EMBL/GenBank/DDBJ databases">
        <title>The genome sequence of Magnaporthe poae strain ATCC 64411.</title>
        <authorList>
            <person name="Ma L.-J."/>
            <person name="Dead R."/>
            <person name="Young S."/>
            <person name="Zeng Q."/>
            <person name="Koehrsen M."/>
            <person name="Alvarado L."/>
            <person name="Berlin A."/>
            <person name="Chapman S.B."/>
            <person name="Chen Z."/>
            <person name="Freedman E."/>
            <person name="Gellesch M."/>
            <person name="Goldberg J."/>
            <person name="Griggs A."/>
            <person name="Gujja S."/>
            <person name="Heilman E.R."/>
            <person name="Heiman D."/>
            <person name="Hepburn T."/>
            <person name="Howarth C."/>
            <person name="Jen D."/>
            <person name="Larson L."/>
            <person name="Mehta T."/>
            <person name="Neiman D."/>
            <person name="Pearson M."/>
            <person name="Roberts A."/>
            <person name="Saif S."/>
            <person name="Shea T."/>
            <person name="Shenoy N."/>
            <person name="Sisk P."/>
            <person name="Stolte C."/>
            <person name="Sykes S."/>
            <person name="Walk T."/>
            <person name="White J."/>
            <person name="Yandava C."/>
            <person name="Haas B."/>
            <person name="Nusbaum C."/>
            <person name="Birren B."/>
        </authorList>
    </citation>
    <scope>NUCLEOTIDE SEQUENCE [LARGE SCALE GENOMIC DNA]</scope>
    <source>
        <strain evidence="4">ATCC 64411 / 73-15</strain>
    </source>
</reference>
<dbReference type="eggNOG" id="ENOG502RNA5">
    <property type="taxonomic scope" value="Eukaryota"/>
</dbReference>
<dbReference type="EnsemblFungi" id="MAPG_06471T0">
    <property type="protein sequence ID" value="MAPG_06471T0"/>
    <property type="gene ID" value="MAPG_06471"/>
</dbReference>
<reference evidence="3" key="4">
    <citation type="journal article" date="2015" name="G3 (Bethesda)">
        <title>Genome sequences of three phytopathogenic species of the Magnaporthaceae family of fungi.</title>
        <authorList>
            <person name="Okagaki L.H."/>
            <person name="Nunes C.C."/>
            <person name="Sailsbery J."/>
            <person name="Clay B."/>
            <person name="Brown D."/>
            <person name="John T."/>
            <person name="Oh Y."/>
            <person name="Young N."/>
            <person name="Fitzgerald M."/>
            <person name="Haas B.J."/>
            <person name="Zeng Q."/>
            <person name="Young S."/>
            <person name="Adiconis X."/>
            <person name="Fan L."/>
            <person name="Levin J.Z."/>
            <person name="Mitchell T.K."/>
            <person name="Okubara P.A."/>
            <person name="Farman M.L."/>
            <person name="Kohn L.M."/>
            <person name="Birren B."/>
            <person name="Ma L.-J."/>
            <person name="Dean R.A."/>
        </authorList>
    </citation>
    <scope>NUCLEOTIDE SEQUENCE</scope>
    <source>
        <strain evidence="3">ATCC 64411 / 73-15</strain>
    </source>
</reference>
<feature type="compositionally biased region" description="Basic and acidic residues" evidence="1">
    <location>
        <begin position="426"/>
        <end position="436"/>
    </location>
</feature>
<accession>A0A0C4E243</accession>
<evidence type="ECO:0000313" key="2">
    <source>
        <dbReference type="EMBL" id="KLU87471.1"/>
    </source>
</evidence>
<keyword evidence="4" id="KW-1185">Reference proteome</keyword>
<reference evidence="3" key="5">
    <citation type="submission" date="2015-06" db="UniProtKB">
        <authorList>
            <consortium name="EnsemblFungi"/>
        </authorList>
    </citation>
    <scope>IDENTIFICATION</scope>
    <source>
        <strain evidence="3">ATCC 64411</strain>
    </source>
</reference>
<feature type="compositionally biased region" description="Low complexity" evidence="1">
    <location>
        <begin position="54"/>
        <end position="63"/>
    </location>
</feature>
<reference evidence="2" key="1">
    <citation type="submission" date="2010-05" db="EMBL/GenBank/DDBJ databases">
        <title>The Genome Sequence of Magnaporthe poae strain ATCC 64411.</title>
        <authorList>
            <consortium name="The Broad Institute Genome Sequencing Platform"/>
            <consortium name="Broad Institute Genome Sequencing Center for Infectious Disease"/>
            <person name="Ma L.-J."/>
            <person name="Dead R."/>
            <person name="Young S."/>
            <person name="Zeng Q."/>
            <person name="Koehrsen M."/>
            <person name="Alvarado L."/>
            <person name="Berlin A."/>
            <person name="Chapman S.B."/>
            <person name="Chen Z."/>
            <person name="Freedman E."/>
            <person name="Gellesch M."/>
            <person name="Goldberg J."/>
            <person name="Griggs A."/>
            <person name="Gujja S."/>
            <person name="Heilman E.R."/>
            <person name="Heiman D."/>
            <person name="Hepburn T."/>
            <person name="Howarth C."/>
            <person name="Jen D."/>
            <person name="Larson L."/>
            <person name="Mehta T."/>
            <person name="Neiman D."/>
            <person name="Pearson M."/>
            <person name="Roberts A."/>
            <person name="Saif S."/>
            <person name="Shea T."/>
            <person name="Shenoy N."/>
            <person name="Sisk P."/>
            <person name="Stolte C."/>
            <person name="Sykes S."/>
            <person name="Walk T."/>
            <person name="White J."/>
            <person name="Yandava C."/>
            <person name="Haas B."/>
            <person name="Nusbaum C."/>
            <person name="Birren B."/>
        </authorList>
    </citation>
    <scope>NUCLEOTIDE SEQUENCE</scope>
    <source>
        <strain evidence="2">ATCC 64411</strain>
    </source>
</reference>
<protein>
    <submittedName>
        <fullName evidence="2 3">Uncharacterized protein</fullName>
    </submittedName>
</protein>
<feature type="compositionally biased region" description="Acidic residues" evidence="1">
    <location>
        <begin position="280"/>
        <end position="290"/>
    </location>
</feature>
<feature type="compositionally biased region" description="Basic and acidic residues" evidence="1">
    <location>
        <begin position="446"/>
        <end position="456"/>
    </location>
</feature>
<dbReference type="AlphaFoldDB" id="A0A0C4E243"/>
<gene>
    <name evidence="2" type="ORF">MAPG_06471</name>
</gene>
<feature type="region of interest" description="Disordered" evidence="1">
    <location>
        <begin position="396"/>
        <end position="489"/>
    </location>
</feature>
<feature type="compositionally biased region" description="Basic and acidic residues" evidence="1">
    <location>
        <begin position="1"/>
        <end position="13"/>
    </location>
</feature>
<feature type="compositionally biased region" description="Basic and acidic residues" evidence="1">
    <location>
        <begin position="469"/>
        <end position="482"/>
    </location>
</feature>
<feature type="region of interest" description="Disordered" evidence="1">
    <location>
        <begin position="271"/>
        <end position="380"/>
    </location>
</feature>
<dbReference type="EMBL" id="GL876970">
    <property type="protein sequence ID" value="KLU87471.1"/>
    <property type="molecule type" value="Genomic_DNA"/>
</dbReference>
<name>A0A0C4E243_MAGP6</name>
<dbReference type="Proteomes" id="UP000011715">
    <property type="component" value="Unassembled WGS sequence"/>
</dbReference>
<feature type="compositionally biased region" description="Low complexity" evidence="1">
    <location>
        <begin position="299"/>
        <end position="315"/>
    </location>
</feature>
<proteinExistence type="predicted"/>
<dbReference type="VEuPathDB" id="FungiDB:MAPG_06471"/>
<sequence>MGIHDELREAIEKARKRHAKAETPSGRAQALGSMNGADAGSPRPEPTRTRTRTHTQTQIQPPRAINPNFSITATTASVSIPGRQQQCIPTWRIPNPPPQQHIPTARPSPLLQPTGTRSAATFLAPNQDHPLLALRAGRPPNGTPKCPDCPHCRDLEAEVKAERARASRRWPLRLGAGAALRPWAWDHDISSTWSGEQSNACLWHRHFEKHGRRLGLGALFRLAEKVGEDDGGEDVGYSRAVAKVRELADEIVARRGVAYYKLLKGSVCDDDDGELWHDNESEEEEEEEEVLQPQEHADSGNSSSSSSSGSSSGSSTWVEANGTQRSSSNSSNEDLAHKEAAEPKDGPSSSANTCHPTSQPTSRQQRRRYQSCVPKEQAQPHLRAFIFGAIGDGRPTAATAAAAEAAQRVSRPVPVSVPVPVPVAKGEPDEKSEFTWRQKGKWCEQQQKKDGDDDKEKKKKKQEDEENTVEEKEADDTPEKTRPGPGEFVSLVVGFLSRDSAP</sequence>
<feature type="compositionally biased region" description="Polar residues" evidence="1">
    <location>
        <begin position="316"/>
        <end position="333"/>
    </location>
</feature>
<evidence type="ECO:0000256" key="1">
    <source>
        <dbReference type="SAM" id="MobiDB-lite"/>
    </source>
</evidence>
<organism evidence="3 4">
    <name type="scientific">Magnaporthiopsis poae (strain ATCC 64411 / 73-15)</name>
    <name type="common">Kentucky bluegrass fungus</name>
    <name type="synonym">Magnaporthe poae</name>
    <dbReference type="NCBI Taxonomy" id="644358"/>
    <lineage>
        <taxon>Eukaryota</taxon>
        <taxon>Fungi</taxon>
        <taxon>Dikarya</taxon>
        <taxon>Ascomycota</taxon>
        <taxon>Pezizomycotina</taxon>
        <taxon>Sordariomycetes</taxon>
        <taxon>Sordariomycetidae</taxon>
        <taxon>Magnaporthales</taxon>
        <taxon>Magnaporthaceae</taxon>
        <taxon>Magnaporthiopsis</taxon>
    </lineage>
</organism>
<evidence type="ECO:0000313" key="3">
    <source>
        <dbReference type="EnsemblFungi" id="MAPG_06471T0"/>
    </source>
</evidence>
<feature type="region of interest" description="Disordered" evidence="1">
    <location>
        <begin position="1"/>
        <end position="67"/>
    </location>
</feature>
<evidence type="ECO:0000313" key="4">
    <source>
        <dbReference type="Proteomes" id="UP000011715"/>
    </source>
</evidence>
<dbReference type="EMBL" id="ADBL01001569">
    <property type="status" value="NOT_ANNOTATED_CDS"/>
    <property type="molecule type" value="Genomic_DNA"/>
</dbReference>
<feature type="compositionally biased region" description="Low complexity" evidence="1">
    <location>
        <begin position="396"/>
        <end position="414"/>
    </location>
</feature>
<feature type="compositionally biased region" description="Basic and acidic residues" evidence="1">
    <location>
        <begin position="334"/>
        <end position="345"/>
    </location>
</feature>
<reference evidence="2" key="3">
    <citation type="submission" date="2011-03" db="EMBL/GenBank/DDBJ databases">
        <title>Annotation of Magnaporthe poae ATCC 64411.</title>
        <authorList>
            <person name="Ma L.-J."/>
            <person name="Dead R."/>
            <person name="Young S.K."/>
            <person name="Zeng Q."/>
            <person name="Gargeya S."/>
            <person name="Fitzgerald M."/>
            <person name="Haas B."/>
            <person name="Abouelleil A."/>
            <person name="Alvarado L."/>
            <person name="Arachchi H.M."/>
            <person name="Berlin A."/>
            <person name="Brown A."/>
            <person name="Chapman S.B."/>
            <person name="Chen Z."/>
            <person name="Dunbar C."/>
            <person name="Freedman E."/>
            <person name="Gearin G."/>
            <person name="Gellesch M."/>
            <person name="Goldberg J."/>
            <person name="Griggs A."/>
            <person name="Gujja S."/>
            <person name="Heiman D."/>
            <person name="Howarth C."/>
            <person name="Larson L."/>
            <person name="Lui A."/>
            <person name="MacDonald P.J.P."/>
            <person name="Mehta T."/>
            <person name="Montmayeur A."/>
            <person name="Murphy C."/>
            <person name="Neiman D."/>
            <person name="Pearson M."/>
            <person name="Priest M."/>
            <person name="Roberts A."/>
            <person name="Saif S."/>
            <person name="Shea T."/>
            <person name="Shenoy N."/>
            <person name="Sisk P."/>
            <person name="Stolte C."/>
            <person name="Sykes S."/>
            <person name="Yandava C."/>
            <person name="Wortman J."/>
            <person name="Nusbaum C."/>
            <person name="Birren B."/>
        </authorList>
    </citation>
    <scope>NUCLEOTIDE SEQUENCE</scope>
    <source>
        <strain evidence="2">ATCC 64411</strain>
    </source>
</reference>